<dbReference type="Gene3D" id="2.60.210.10">
    <property type="entry name" value="Apoptosis, Tumor Necrosis Factor Receptor Associated Protein 2, Chain A"/>
    <property type="match status" value="1"/>
</dbReference>
<dbReference type="SMART" id="SM00225">
    <property type="entry name" value="BTB"/>
    <property type="match status" value="1"/>
</dbReference>
<dbReference type="SUPFAM" id="SSF49599">
    <property type="entry name" value="TRAF domain-like"/>
    <property type="match status" value="1"/>
</dbReference>
<dbReference type="PROSITE" id="PS50097">
    <property type="entry name" value="BTB"/>
    <property type="match status" value="1"/>
</dbReference>
<dbReference type="PROSITE" id="PS50144">
    <property type="entry name" value="MATH"/>
    <property type="match status" value="1"/>
</dbReference>
<dbReference type="InterPro" id="IPR008974">
    <property type="entry name" value="TRAF-like"/>
</dbReference>
<name>A0A8T0ER33_ARGBR</name>
<dbReference type="InterPro" id="IPR000210">
    <property type="entry name" value="BTB/POZ_dom"/>
</dbReference>
<dbReference type="Pfam" id="PF00917">
    <property type="entry name" value="MATH"/>
    <property type="match status" value="1"/>
</dbReference>
<gene>
    <name evidence="3" type="ORF">HNY73_013778</name>
</gene>
<protein>
    <submittedName>
        <fullName evidence="3">TD and POZ domain-containing protein 3</fullName>
    </submittedName>
</protein>
<evidence type="ECO:0000259" key="2">
    <source>
        <dbReference type="PROSITE" id="PS50144"/>
    </source>
</evidence>
<dbReference type="CDD" id="cd18186">
    <property type="entry name" value="BTB_POZ_ZBTB_KLHL-like"/>
    <property type="match status" value="1"/>
</dbReference>
<dbReference type="AlphaFoldDB" id="A0A8T0ER33"/>
<dbReference type="InterPro" id="IPR002083">
    <property type="entry name" value="MATH/TRAF_dom"/>
</dbReference>
<reference evidence="3" key="2">
    <citation type="submission" date="2020-06" db="EMBL/GenBank/DDBJ databases">
        <authorList>
            <person name="Sheffer M."/>
        </authorList>
    </citation>
    <scope>NUCLEOTIDE SEQUENCE</scope>
</reference>
<feature type="domain" description="BTB" evidence="1">
    <location>
        <begin position="337"/>
        <end position="407"/>
    </location>
</feature>
<dbReference type="EMBL" id="JABXBU010002072">
    <property type="protein sequence ID" value="KAF8776835.1"/>
    <property type="molecule type" value="Genomic_DNA"/>
</dbReference>
<evidence type="ECO:0000313" key="3">
    <source>
        <dbReference type="EMBL" id="KAF8776835.1"/>
    </source>
</evidence>
<sequence length="505" mass="58330">MMEIDNADDIHVIEWRIENFSSCALQKSEKLESPVCTAGNLYGTCWTISLYPKEKDDSDFLGCYIRRDAREKCGPHTMHVEFEFSLITFDGLQMHKKRGKEEFERNFSFGFPEFVTLERIFSNEEFLLHSDVLTLRCKLRRLGPKKKHISENIFTTKFPVERVFAHLNLDNFLDTSKQNPRVLDLKGTTNWLLSLKVSMNKEDREGAVESEKPEPSESFLHIVMTKKNVTCPLYVSCWIKLLNNKMDVAVDKKLSHLFRKIDSQEEWILPYFIDTNNMQSDCMEDGSLSLDFDFAICEQLPLSMQTADLTPLKRKEDPKETTLMKDLADLHRTGKFSDITLRAEGEMFSVHRSILAARSPGLEKIVGSSMNETSNGEKCVVEIADVDKKTLALLLKFIYTDTLPVEDVNDLSCLSLYSAAQKYQIPSLQVRCVKFLRNNLSFKAVFKVLVNAEKYDDSELKVISLDYLRLHYQFILLTPEWQAFSEANEELANQVMRLLTLKKQH</sequence>
<dbReference type="SMART" id="SM00061">
    <property type="entry name" value="MATH"/>
    <property type="match status" value="1"/>
</dbReference>
<dbReference type="CDD" id="cd00121">
    <property type="entry name" value="MATH"/>
    <property type="match status" value="1"/>
</dbReference>
<dbReference type="PANTHER" id="PTHR24413">
    <property type="entry name" value="SPECKLE-TYPE POZ PROTEIN"/>
    <property type="match status" value="1"/>
</dbReference>
<dbReference type="GO" id="GO:0030163">
    <property type="term" value="P:protein catabolic process"/>
    <property type="evidence" value="ECO:0007669"/>
    <property type="project" value="UniProtKB-ARBA"/>
</dbReference>
<dbReference type="SUPFAM" id="SSF54695">
    <property type="entry name" value="POZ domain"/>
    <property type="match status" value="1"/>
</dbReference>
<dbReference type="Proteomes" id="UP000807504">
    <property type="component" value="Unassembled WGS sequence"/>
</dbReference>
<dbReference type="Gene3D" id="3.30.710.10">
    <property type="entry name" value="Potassium Channel Kv1.1, Chain A"/>
    <property type="match status" value="1"/>
</dbReference>
<keyword evidence="4" id="KW-1185">Reference proteome</keyword>
<reference evidence="3" key="1">
    <citation type="journal article" date="2020" name="bioRxiv">
        <title>Chromosome-level reference genome of the European wasp spider Argiope bruennichi: a resource for studies on range expansion and evolutionary adaptation.</title>
        <authorList>
            <person name="Sheffer M.M."/>
            <person name="Hoppe A."/>
            <person name="Krehenwinkel H."/>
            <person name="Uhl G."/>
            <person name="Kuss A.W."/>
            <person name="Jensen L."/>
            <person name="Jensen C."/>
            <person name="Gillespie R.G."/>
            <person name="Hoff K.J."/>
            <person name="Prost S."/>
        </authorList>
    </citation>
    <scope>NUCLEOTIDE SEQUENCE</scope>
</reference>
<evidence type="ECO:0000313" key="4">
    <source>
        <dbReference type="Proteomes" id="UP000807504"/>
    </source>
</evidence>
<dbReference type="Pfam" id="PF22486">
    <property type="entry name" value="MATH_2"/>
    <property type="match status" value="1"/>
</dbReference>
<organism evidence="3 4">
    <name type="scientific">Argiope bruennichi</name>
    <name type="common">Wasp spider</name>
    <name type="synonym">Aranea bruennichi</name>
    <dbReference type="NCBI Taxonomy" id="94029"/>
    <lineage>
        <taxon>Eukaryota</taxon>
        <taxon>Metazoa</taxon>
        <taxon>Ecdysozoa</taxon>
        <taxon>Arthropoda</taxon>
        <taxon>Chelicerata</taxon>
        <taxon>Arachnida</taxon>
        <taxon>Araneae</taxon>
        <taxon>Araneomorphae</taxon>
        <taxon>Entelegynae</taxon>
        <taxon>Araneoidea</taxon>
        <taxon>Araneidae</taxon>
        <taxon>Argiope</taxon>
    </lineage>
</organism>
<proteinExistence type="predicted"/>
<comment type="caution">
    <text evidence="3">The sequence shown here is derived from an EMBL/GenBank/DDBJ whole genome shotgun (WGS) entry which is preliminary data.</text>
</comment>
<feature type="domain" description="MATH" evidence="2">
    <location>
        <begin position="10"/>
        <end position="139"/>
    </location>
</feature>
<dbReference type="Pfam" id="PF00651">
    <property type="entry name" value="BTB"/>
    <property type="match status" value="1"/>
</dbReference>
<accession>A0A8T0ER33</accession>
<evidence type="ECO:0000259" key="1">
    <source>
        <dbReference type="PROSITE" id="PS50097"/>
    </source>
</evidence>
<dbReference type="Gene3D" id="1.25.40.420">
    <property type="match status" value="1"/>
</dbReference>
<dbReference type="InterPro" id="IPR011333">
    <property type="entry name" value="SKP1/BTB/POZ_sf"/>
</dbReference>